<dbReference type="RefSeq" id="WP_204910720.1">
    <property type="nucleotide sequence ID" value="NZ_BAAAYR010000002.1"/>
</dbReference>
<evidence type="ECO:0000256" key="1">
    <source>
        <dbReference type="ARBA" id="ARBA00023002"/>
    </source>
</evidence>
<dbReference type="InterPro" id="IPR019920">
    <property type="entry name" value="F420-binding_dom_put"/>
</dbReference>
<proteinExistence type="predicted"/>
<dbReference type="Pfam" id="PF01243">
    <property type="entry name" value="PNPOx_N"/>
    <property type="match status" value="1"/>
</dbReference>
<dbReference type="InterPro" id="IPR012349">
    <property type="entry name" value="Split_barrel_FMN-bd"/>
</dbReference>
<dbReference type="InterPro" id="IPR052019">
    <property type="entry name" value="F420H2_bilvrd_red/Heme_oxyg"/>
</dbReference>
<feature type="domain" description="Pyridoxamine 5'-phosphate oxidase N-terminal" evidence="2">
    <location>
        <begin position="8"/>
        <end position="128"/>
    </location>
</feature>
<gene>
    <name evidence="3" type="ORF">GCM10022197_20960</name>
</gene>
<keyword evidence="1" id="KW-0560">Oxidoreductase</keyword>
<dbReference type="SUPFAM" id="SSF50475">
    <property type="entry name" value="FMN-binding split barrel"/>
    <property type="match status" value="1"/>
</dbReference>
<sequence length="130" mass="14145">MSLDPGALDEETLTFLVERHLATLTNVRADGTPHVVPVGFTYEPETRLARVITGGGSVKARLAARPGAVAALCQVDGRRWLTLQGPIHVESDPESVADAVERYAARYRQPRVNPERVVLVVEVERVLGHG</sequence>
<evidence type="ECO:0000313" key="3">
    <source>
        <dbReference type="EMBL" id="GAA3565039.1"/>
    </source>
</evidence>
<dbReference type="PANTHER" id="PTHR35176:SF1">
    <property type="entry name" value="F420H(2)-DEPENDENT BILIVERDIN REDUCTASE"/>
    <property type="match status" value="1"/>
</dbReference>
<evidence type="ECO:0000259" key="2">
    <source>
        <dbReference type="Pfam" id="PF01243"/>
    </source>
</evidence>
<dbReference type="InterPro" id="IPR011576">
    <property type="entry name" value="Pyridox_Oxase_N"/>
</dbReference>
<dbReference type="Proteomes" id="UP001500767">
    <property type="component" value="Unassembled WGS sequence"/>
</dbReference>
<dbReference type="PANTHER" id="PTHR35176">
    <property type="entry name" value="HEME OXYGENASE HI_0854-RELATED"/>
    <property type="match status" value="1"/>
</dbReference>
<comment type="caution">
    <text evidence="3">The sequence shown here is derived from an EMBL/GenBank/DDBJ whole genome shotgun (WGS) entry which is preliminary data.</text>
</comment>
<dbReference type="EMBL" id="BAAAYR010000002">
    <property type="protein sequence ID" value="GAA3565039.1"/>
    <property type="molecule type" value="Genomic_DNA"/>
</dbReference>
<protein>
    <submittedName>
        <fullName evidence="3">TIGR03618 family F420-dependent PPOX class oxidoreductase</fullName>
    </submittedName>
</protein>
<reference evidence="4" key="1">
    <citation type="journal article" date="2019" name="Int. J. Syst. Evol. Microbiol.">
        <title>The Global Catalogue of Microorganisms (GCM) 10K type strain sequencing project: providing services to taxonomists for standard genome sequencing and annotation.</title>
        <authorList>
            <consortium name="The Broad Institute Genomics Platform"/>
            <consortium name="The Broad Institute Genome Sequencing Center for Infectious Disease"/>
            <person name="Wu L."/>
            <person name="Ma J."/>
        </authorList>
    </citation>
    <scope>NUCLEOTIDE SEQUENCE [LARGE SCALE GENOMIC DNA]</scope>
    <source>
        <strain evidence="4">JCM 16540</strain>
    </source>
</reference>
<evidence type="ECO:0000313" key="4">
    <source>
        <dbReference type="Proteomes" id="UP001500767"/>
    </source>
</evidence>
<dbReference type="Gene3D" id="2.30.110.10">
    <property type="entry name" value="Electron Transport, Fmn-binding Protein, Chain A"/>
    <property type="match status" value="1"/>
</dbReference>
<dbReference type="NCBIfam" id="TIGR03618">
    <property type="entry name" value="Rv1155_F420"/>
    <property type="match status" value="1"/>
</dbReference>
<organism evidence="3 4">
    <name type="scientific">Microlunatus spumicola</name>
    <dbReference type="NCBI Taxonomy" id="81499"/>
    <lineage>
        <taxon>Bacteria</taxon>
        <taxon>Bacillati</taxon>
        <taxon>Actinomycetota</taxon>
        <taxon>Actinomycetes</taxon>
        <taxon>Propionibacteriales</taxon>
        <taxon>Propionibacteriaceae</taxon>
        <taxon>Microlunatus</taxon>
    </lineage>
</organism>
<accession>A0ABP6XDB4</accession>
<name>A0ABP6XDB4_9ACTN</name>
<keyword evidence="4" id="KW-1185">Reference proteome</keyword>